<evidence type="ECO:0000256" key="5">
    <source>
        <dbReference type="ARBA" id="ARBA00023244"/>
    </source>
</evidence>
<dbReference type="GO" id="GO:0006783">
    <property type="term" value="P:heme biosynthetic process"/>
    <property type="evidence" value="ECO:0007669"/>
    <property type="project" value="TreeGrafter"/>
</dbReference>
<comment type="catalytic activity">
    <reaction evidence="6">
        <text>4 porphobilinogen + H2O = hydroxymethylbilane + 4 NH4(+)</text>
        <dbReference type="Rhea" id="RHEA:13185"/>
        <dbReference type="ChEBI" id="CHEBI:15377"/>
        <dbReference type="ChEBI" id="CHEBI:28938"/>
        <dbReference type="ChEBI" id="CHEBI:57845"/>
        <dbReference type="ChEBI" id="CHEBI:58126"/>
        <dbReference type="EC" id="2.5.1.61"/>
    </reaction>
</comment>
<evidence type="ECO:0000256" key="2">
    <source>
        <dbReference type="ARBA" id="ARBA00005638"/>
    </source>
</evidence>
<dbReference type="NCBIfam" id="TIGR00212">
    <property type="entry name" value="hemC"/>
    <property type="match status" value="1"/>
</dbReference>
<dbReference type="Pfam" id="PF01379">
    <property type="entry name" value="Porphobil_deam"/>
    <property type="match status" value="1"/>
</dbReference>
<keyword evidence="5" id="KW-0627">Porphyrin biosynthesis</keyword>
<gene>
    <name evidence="10" type="primary">hemC</name>
    <name evidence="10" type="ORF">COB21_05845</name>
</gene>
<evidence type="ECO:0000256" key="1">
    <source>
        <dbReference type="ARBA" id="ARBA00002869"/>
    </source>
</evidence>
<evidence type="ECO:0000259" key="9">
    <source>
        <dbReference type="Pfam" id="PF02602"/>
    </source>
</evidence>
<dbReference type="InterPro" id="IPR000860">
    <property type="entry name" value="HemC"/>
</dbReference>
<comment type="similarity">
    <text evidence="2">Belongs to the HMBS family.</text>
</comment>
<feature type="domain" description="Porphobilinogen deaminase N-terminal" evidence="8">
    <location>
        <begin position="2"/>
        <end position="207"/>
    </location>
</feature>
<evidence type="ECO:0000259" key="8">
    <source>
        <dbReference type="Pfam" id="PF01379"/>
    </source>
</evidence>
<comment type="caution">
    <text evidence="10">The sequence shown here is derived from an EMBL/GenBank/DDBJ whole genome shotgun (WGS) entry which is preliminary data.</text>
</comment>
<dbReference type="GO" id="GO:0004852">
    <property type="term" value="F:uroporphyrinogen-III synthase activity"/>
    <property type="evidence" value="ECO:0007669"/>
    <property type="project" value="InterPro"/>
</dbReference>
<evidence type="ECO:0000256" key="6">
    <source>
        <dbReference type="ARBA" id="ARBA00048169"/>
    </source>
</evidence>
<dbReference type="Pfam" id="PF02602">
    <property type="entry name" value="HEM4"/>
    <property type="match status" value="1"/>
</dbReference>
<comment type="function">
    <text evidence="1">Tetrapolymerization of the monopyrrole PBG into the hydroxymethylbilane pre-uroporphyrinogen in several discrete steps.</text>
</comment>
<evidence type="ECO:0000313" key="10">
    <source>
        <dbReference type="EMBL" id="PCI75260.1"/>
    </source>
</evidence>
<sequence>MIKIVARNSKLSKIQVQEVIDELLEKKEKDLTFEKLFLQAQGDKDLATSLKDMDHNDFFTQEIDMCVIEGISDVAIHSAKDLPQQLDENLHIVALTQGVDSADVIVIREGFDLNSLPLHARIGSSSKRRDSAIAALRPDFIPVDIRGTIEQRLDLVKTEKLHAVVIAKAALIRLNLTCLNYEEIPGPTAQYQGQLAIVARKDNTAMQSVFASIDYRKKFKKVVYFGLTPPKGLFYTHHVPLIEVSPLPLTSLEKSPLRDLASYTHLIFTSMQGVKFFFKACETYSIDSPVLFKKIFIAIGPSTKSALEKEGVKSVLMPSVATQEGLSSLLATIDLTHAYCLLPSAKITRVHLTLALSLQGVRFKKYPLYETSSVKSKFEQDIDQFDQYIFTSPSTVEAYRENYAKWPSKDKVKAIGPITDRKLKLYL</sequence>
<keyword evidence="4" id="KW-0808">Transferase</keyword>
<proteinExistence type="inferred from homology"/>
<evidence type="ECO:0000256" key="3">
    <source>
        <dbReference type="ARBA" id="ARBA00012655"/>
    </source>
</evidence>
<dbReference type="SUPFAM" id="SSF69618">
    <property type="entry name" value="HemD-like"/>
    <property type="match status" value="1"/>
</dbReference>
<reference evidence="11" key="1">
    <citation type="submission" date="2017-08" db="EMBL/GenBank/DDBJ databases">
        <title>A dynamic microbial community with high functional redundancy inhabits the cold, oxic subseafloor aquifer.</title>
        <authorList>
            <person name="Tully B.J."/>
            <person name="Wheat C.G."/>
            <person name="Glazer B.T."/>
            <person name="Huber J.A."/>
        </authorList>
    </citation>
    <scope>NUCLEOTIDE SEQUENCE [LARGE SCALE GENOMIC DNA]</scope>
</reference>
<dbReference type="Gene3D" id="3.40.50.10090">
    <property type="match status" value="2"/>
</dbReference>
<organism evidence="10 11">
    <name type="scientific">Aerophobetes bacterium</name>
    <dbReference type="NCBI Taxonomy" id="2030807"/>
    <lineage>
        <taxon>Bacteria</taxon>
        <taxon>Candidatus Aerophobota</taxon>
    </lineage>
</organism>
<dbReference type="GO" id="GO:0004418">
    <property type="term" value="F:hydroxymethylbilane synthase activity"/>
    <property type="evidence" value="ECO:0007669"/>
    <property type="project" value="UniProtKB-UniRule"/>
</dbReference>
<dbReference type="AlphaFoldDB" id="A0A2A4WY84"/>
<dbReference type="PANTHER" id="PTHR11557:SF0">
    <property type="entry name" value="PORPHOBILINOGEN DEAMINASE"/>
    <property type="match status" value="1"/>
</dbReference>
<dbReference type="SUPFAM" id="SSF53850">
    <property type="entry name" value="Periplasmic binding protein-like II"/>
    <property type="match status" value="1"/>
</dbReference>
<evidence type="ECO:0000313" key="11">
    <source>
        <dbReference type="Proteomes" id="UP000218775"/>
    </source>
</evidence>
<feature type="domain" description="Tetrapyrrole biosynthesis uroporphyrinogen III synthase" evidence="9">
    <location>
        <begin position="237"/>
        <end position="424"/>
    </location>
</feature>
<dbReference type="InterPro" id="IPR022417">
    <property type="entry name" value="Porphobilin_deaminase_N"/>
</dbReference>
<dbReference type="GO" id="GO:0005737">
    <property type="term" value="C:cytoplasm"/>
    <property type="evidence" value="ECO:0007669"/>
    <property type="project" value="UniProtKB-UniRule"/>
</dbReference>
<protein>
    <recommendedName>
        <fullName evidence="3 7">Hydroxymethylbilane synthase</fullName>
        <ecNumber evidence="3 7">2.5.1.61</ecNumber>
    </recommendedName>
</protein>
<evidence type="ECO:0000256" key="4">
    <source>
        <dbReference type="ARBA" id="ARBA00022679"/>
    </source>
</evidence>
<dbReference type="InterPro" id="IPR036108">
    <property type="entry name" value="4pyrrol_syn_uPrphyn_synt_sf"/>
</dbReference>
<name>A0A2A4WY84_UNCAE</name>
<dbReference type="PANTHER" id="PTHR11557">
    <property type="entry name" value="PORPHOBILINOGEN DEAMINASE"/>
    <property type="match status" value="1"/>
</dbReference>
<accession>A0A2A4WY84</accession>
<dbReference type="EC" id="2.5.1.61" evidence="3 7"/>
<dbReference type="EMBL" id="NVUK01000052">
    <property type="protein sequence ID" value="PCI75260.1"/>
    <property type="molecule type" value="Genomic_DNA"/>
</dbReference>
<evidence type="ECO:0000256" key="7">
    <source>
        <dbReference type="NCBIfam" id="TIGR00212"/>
    </source>
</evidence>
<dbReference type="Gene3D" id="3.40.190.10">
    <property type="entry name" value="Periplasmic binding protein-like II"/>
    <property type="match status" value="2"/>
</dbReference>
<dbReference type="PRINTS" id="PR00151">
    <property type="entry name" value="PORPHBDMNASE"/>
</dbReference>
<dbReference type="Proteomes" id="UP000218775">
    <property type="component" value="Unassembled WGS sequence"/>
</dbReference>
<dbReference type="CDD" id="cd06578">
    <property type="entry name" value="HemD"/>
    <property type="match status" value="1"/>
</dbReference>
<dbReference type="InterPro" id="IPR003754">
    <property type="entry name" value="4pyrrol_synth_uPrphyn_synth"/>
</dbReference>